<organism evidence="2 3">
    <name type="scientific">Pisum sativum</name>
    <name type="common">Garden pea</name>
    <name type="synonym">Lathyrus oleraceus</name>
    <dbReference type="NCBI Taxonomy" id="3888"/>
    <lineage>
        <taxon>Eukaryota</taxon>
        <taxon>Viridiplantae</taxon>
        <taxon>Streptophyta</taxon>
        <taxon>Embryophyta</taxon>
        <taxon>Tracheophyta</taxon>
        <taxon>Spermatophyta</taxon>
        <taxon>Magnoliopsida</taxon>
        <taxon>eudicotyledons</taxon>
        <taxon>Gunneridae</taxon>
        <taxon>Pentapetalae</taxon>
        <taxon>rosids</taxon>
        <taxon>fabids</taxon>
        <taxon>Fabales</taxon>
        <taxon>Fabaceae</taxon>
        <taxon>Papilionoideae</taxon>
        <taxon>50 kb inversion clade</taxon>
        <taxon>NPAAA clade</taxon>
        <taxon>Hologalegina</taxon>
        <taxon>IRL clade</taxon>
        <taxon>Fabeae</taxon>
        <taxon>Lathyrus</taxon>
    </lineage>
</organism>
<reference evidence="2 3" key="1">
    <citation type="journal article" date="2022" name="Nat. Genet.">
        <title>Improved pea reference genome and pan-genome highlight genomic features and evolutionary characteristics.</title>
        <authorList>
            <person name="Yang T."/>
            <person name="Liu R."/>
            <person name="Luo Y."/>
            <person name="Hu S."/>
            <person name="Wang D."/>
            <person name="Wang C."/>
            <person name="Pandey M.K."/>
            <person name="Ge S."/>
            <person name="Xu Q."/>
            <person name="Li N."/>
            <person name="Li G."/>
            <person name="Huang Y."/>
            <person name="Saxena R.K."/>
            <person name="Ji Y."/>
            <person name="Li M."/>
            <person name="Yan X."/>
            <person name="He Y."/>
            <person name="Liu Y."/>
            <person name="Wang X."/>
            <person name="Xiang C."/>
            <person name="Varshney R.K."/>
            <person name="Ding H."/>
            <person name="Gao S."/>
            <person name="Zong X."/>
        </authorList>
    </citation>
    <scope>NUCLEOTIDE SEQUENCE [LARGE SCALE GENOMIC DNA]</scope>
    <source>
        <strain evidence="2 3">cv. Zhongwan 6</strain>
    </source>
</reference>
<sequence length="322" mass="37018">MEIYENFFQITKDDDAYGFAAYACATQFEGDIFVEHDVDDIKLRIRVLKYVNGVTKVEGLDYEMVEGLDDSEDDRVIALVDGFDVTVPINQWEIVAGLLCRPNKKTKDDEYYNDEMDNSDPDESGINVARVRRAQLIAKKIIEGDADKQYANLWRYVAELKRVNLGNTVKINVKRPLSSIQPMFDSLYFCFDGCKKIFINGYKPFIGGCHLKTKYGGQLLIVMDRDPNYQYFPFIFGVVETETKESWRWFLQLLMEDVGQERRYSDVNGDVRPDAHQADNKVDVDNNVVASQTSSCVVDTRHIGLSLYSSAHSLRKIREEEE</sequence>
<dbReference type="Gramene" id="Psat03G0603700-T1">
    <property type="protein sequence ID" value="KAI5432133.1"/>
    <property type="gene ID" value="KIW84_036037"/>
</dbReference>
<feature type="domain" description="MULE transposase" evidence="1">
    <location>
        <begin position="208"/>
        <end position="257"/>
    </location>
</feature>
<keyword evidence="3" id="KW-1185">Reference proteome</keyword>
<dbReference type="PANTHER" id="PTHR31973:SF195">
    <property type="entry name" value="MUDR FAMILY TRANSPOSASE"/>
    <property type="match status" value="1"/>
</dbReference>
<proteinExistence type="predicted"/>
<dbReference type="Proteomes" id="UP001058974">
    <property type="component" value="Chromosome 3"/>
</dbReference>
<dbReference type="InterPro" id="IPR018289">
    <property type="entry name" value="MULE_transposase_dom"/>
</dbReference>
<name>A0A9D4Y319_PEA</name>
<evidence type="ECO:0000259" key="1">
    <source>
        <dbReference type="Pfam" id="PF10551"/>
    </source>
</evidence>
<evidence type="ECO:0000313" key="3">
    <source>
        <dbReference type="Proteomes" id="UP001058974"/>
    </source>
</evidence>
<accession>A0A9D4Y319</accession>
<comment type="caution">
    <text evidence="2">The sequence shown here is derived from an EMBL/GenBank/DDBJ whole genome shotgun (WGS) entry which is preliminary data.</text>
</comment>
<protein>
    <recommendedName>
        <fullName evidence="1">MULE transposase domain-containing protein</fullName>
    </recommendedName>
</protein>
<dbReference type="AlphaFoldDB" id="A0A9D4Y319"/>
<dbReference type="PANTHER" id="PTHR31973">
    <property type="entry name" value="POLYPROTEIN, PUTATIVE-RELATED"/>
    <property type="match status" value="1"/>
</dbReference>
<evidence type="ECO:0000313" key="2">
    <source>
        <dbReference type="EMBL" id="KAI5432133.1"/>
    </source>
</evidence>
<dbReference type="Pfam" id="PF10551">
    <property type="entry name" value="MULE"/>
    <property type="match status" value="1"/>
</dbReference>
<dbReference type="EMBL" id="JAMSHJ010000003">
    <property type="protein sequence ID" value="KAI5432133.1"/>
    <property type="molecule type" value="Genomic_DNA"/>
</dbReference>
<gene>
    <name evidence="2" type="ORF">KIW84_036037</name>
</gene>